<accession>A0ABR0KK32</accession>
<dbReference type="PANTHER" id="PTHR23501:SF195">
    <property type="entry name" value="PEP5"/>
    <property type="match status" value="1"/>
</dbReference>
<sequence length="416" mass="44105">MGQAIGGQVISSVMCIGQPIIFAVGSEILPRKLRPVAQAGINAAGAAGAIVGILAGGALTSASLYGWRNYWYMVTTLLGVSAIIIGILYNPPPRPLQRSLTLREKLARLDWIGSILLTIGLVLFTIGLSWGDNPYPWSDAHVLAPLIVGFCFFIGLIVHQTYFKRDGLIHHDLFKKDRNFAVALGCFFADGMIFWAANNYFAFQVSTLYETDSMLVGLHFCIAFFTAFAASASVALISSFTKAIREPIVASFIMFTIFYGWSLTYLVTAAQLSAPPHLIAITSGIMLAARSFGGSVALAIYTAIFNSSVSKHLGHDIAAAILPLGLPAQQLEAFIGTLAANNQAALAQIPGVTPQIIGAGVHALQGAYLISFRGVWIAAAAISGVTVIGGLKKGVTPGRAAHNAHCTLHVTYPVTL</sequence>
<dbReference type="Gene3D" id="1.20.1250.20">
    <property type="entry name" value="MFS general substrate transporter like domains"/>
    <property type="match status" value="1"/>
</dbReference>
<feature type="transmembrane region" description="Helical" evidence="6">
    <location>
        <begin position="278"/>
        <end position="304"/>
    </location>
</feature>
<evidence type="ECO:0000256" key="1">
    <source>
        <dbReference type="ARBA" id="ARBA00004141"/>
    </source>
</evidence>
<comment type="caution">
    <text evidence="7">The sequence shown here is derived from an EMBL/GenBank/DDBJ whole genome shotgun (WGS) entry which is preliminary data.</text>
</comment>
<protein>
    <recommendedName>
        <fullName evidence="9">Major facilitator superfamily (MFS) profile domain-containing protein</fullName>
    </recommendedName>
</protein>
<dbReference type="Pfam" id="PF06609">
    <property type="entry name" value="TRI12"/>
    <property type="match status" value="1"/>
</dbReference>
<reference evidence="7 8" key="1">
    <citation type="submission" date="2023-08" db="EMBL/GenBank/DDBJ databases">
        <title>Black Yeasts Isolated from many extreme environments.</title>
        <authorList>
            <person name="Coleine C."/>
            <person name="Stajich J.E."/>
            <person name="Selbmann L."/>
        </authorList>
    </citation>
    <scope>NUCLEOTIDE SEQUENCE [LARGE SCALE GENOMIC DNA]</scope>
    <source>
        <strain evidence="7 8">CCFEE 5885</strain>
    </source>
</reference>
<evidence type="ECO:0000313" key="7">
    <source>
        <dbReference type="EMBL" id="KAK5098951.1"/>
    </source>
</evidence>
<feature type="transmembrane region" description="Helical" evidence="6">
    <location>
        <begin position="41"/>
        <end position="64"/>
    </location>
</feature>
<organism evidence="7 8">
    <name type="scientific">Lithohypha guttulata</name>
    <dbReference type="NCBI Taxonomy" id="1690604"/>
    <lineage>
        <taxon>Eukaryota</taxon>
        <taxon>Fungi</taxon>
        <taxon>Dikarya</taxon>
        <taxon>Ascomycota</taxon>
        <taxon>Pezizomycotina</taxon>
        <taxon>Eurotiomycetes</taxon>
        <taxon>Chaetothyriomycetidae</taxon>
        <taxon>Chaetothyriales</taxon>
        <taxon>Trichomeriaceae</taxon>
        <taxon>Lithohypha</taxon>
    </lineage>
</organism>
<evidence type="ECO:0000256" key="2">
    <source>
        <dbReference type="ARBA" id="ARBA00022448"/>
    </source>
</evidence>
<evidence type="ECO:0000256" key="6">
    <source>
        <dbReference type="SAM" id="Phobius"/>
    </source>
</evidence>
<name>A0ABR0KK32_9EURO</name>
<keyword evidence="2" id="KW-0813">Transport</keyword>
<dbReference type="InterPro" id="IPR010573">
    <property type="entry name" value="MFS_Str1/Tri12-like"/>
</dbReference>
<feature type="transmembrane region" description="Helical" evidence="6">
    <location>
        <begin position="249"/>
        <end position="272"/>
    </location>
</feature>
<dbReference type="PANTHER" id="PTHR23501">
    <property type="entry name" value="MAJOR FACILITATOR SUPERFAMILY"/>
    <property type="match status" value="1"/>
</dbReference>
<evidence type="ECO:0000313" key="8">
    <source>
        <dbReference type="Proteomes" id="UP001345013"/>
    </source>
</evidence>
<feature type="transmembrane region" description="Helical" evidence="6">
    <location>
        <begin position="70"/>
        <end position="90"/>
    </location>
</feature>
<evidence type="ECO:0000256" key="3">
    <source>
        <dbReference type="ARBA" id="ARBA00022692"/>
    </source>
</evidence>
<evidence type="ECO:0000256" key="4">
    <source>
        <dbReference type="ARBA" id="ARBA00022989"/>
    </source>
</evidence>
<dbReference type="Proteomes" id="UP001345013">
    <property type="component" value="Unassembled WGS sequence"/>
</dbReference>
<feature type="transmembrane region" description="Helical" evidence="6">
    <location>
        <begin position="111"/>
        <end position="130"/>
    </location>
</feature>
<keyword evidence="8" id="KW-1185">Reference proteome</keyword>
<evidence type="ECO:0008006" key="9">
    <source>
        <dbReference type="Google" id="ProtNLM"/>
    </source>
</evidence>
<feature type="transmembrane region" description="Helical" evidence="6">
    <location>
        <begin position="180"/>
        <end position="197"/>
    </location>
</feature>
<keyword evidence="4 6" id="KW-1133">Transmembrane helix</keyword>
<feature type="transmembrane region" description="Helical" evidence="6">
    <location>
        <begin position="142"/>
        <end position="159"/>
    </location>
</feature>
<dbReference type="EMBL" id="JAVRRG010000012">
    <property type="protein sequence ID" value="KAK5098951.1"/>
    <property type="molecule type" value="Genomic_DNA"/>
</dbReference>
<comment type="subcellular location">
    <subcellularLocation>
        <location evidence="1">Membrane</location>
        <topology evidence="1">Multi-pass membrane protein</topology>
    </subcellularLocation>
</comment>
<dbReference type="InterPro" id="IPR036259">
    <property type="entry name" value="MFS_trans_sf"/>
</dbReference>
<gene>
    <name evidence="7" type="ORF">LTR24_001579</name>
</gene>
<proteinExistence type="predicted"/>
<feature type="transmembrane region" description="Helical" evidence="6">
    <location>
        <begin position="217"/>
        <end position="237"/>
    </location>
</feature>
<evidence type="ECO:0000256" key="5">
    <source>
        <dbReference type="ARBA" id="ARBA00023136"/>
    </source>
</evidence>
<keyword evidence="3 6" id="KW-0812">Transmembrane</keyword>
<dbReference type="SUPFAM" id="SSF103473">
    <property type="entry name" value="MFS general substrate transporter"/>
    <property type="match status" value="1"/>
</dbReference>
<keyword evidence="5 6" id="KW-0472">Membrane</keyword>
<feature type="transmembrane region" description="Helical" evidence="6">
    <location>
        <begin position="6"/>
        <end position="29"/>
    </location>
</feature>